<dbReference type="Pfam" id="PF03938">
    <property type="entry name" value="OmpH"/>
    <property type="match status" value="1"/>
</dbReference>
<evidence type="ECO:0000313" key="5">
    <source>
        <dbReference type="Proteomes" id="UP000229740"/>
    </source>
</evidence>
<reference evidence="4 5" key="1">
    <citation type="submission" date="2017-10" db="EMBL/GenBank/DDBJ databases">
        <title>Novel microbial diversity and functional potential in the marine mammal oral microbiome.</title>
        <authorList>
            <person name="Dudek N.K."/>
            <person name="Sun C.L."/>
            <person name="Burstein D."/>
            <person name="Kantor R.S."/>
            <person name="Aliaga Goltsman D.S."/>
            <person name="Bik E.M."/>
            <person name="Thomas B.C."/>
            <person name="Banfield J.F."/>
            <person name="Relman D.A."/>
        </authorList>
    </citation>
    <scope>NUCLEOTIDE SEQUENCE [LARGE SCALE GENOMIC DNA]</scope>
    <source>
        <strain evidence="4">DOLZORAL124_49_17</strain>
    </source>
</reference>
<feature type="coiled-coil region" evidence="3">
    <location>
        <begin position="54"/>
        <end position="114"/>
    </location>
</feature>
<dbReference type="SMART" id="SM00935">
    <property type="entry name" value="OmpH"/>
    <property type="match status" value="1"/>
</dbReference>
<dbReference type="InterPro" id="IPR024930">
    <property type="entry name" value="Skp_dom_sf"/>
</dbReference>
<keyword evidence="3" id="KW-0175">Coiled coil</keyword>
<comment type="caution">
    <text evidence="4">The sequence shown here is derived from an EMBL/GenBank/DDBJ whole genome shotgun (WGS) entry which is preliminary data.</text>
</comment>
<comment type="similarity">
    <text evidence="1">Belongs to the Skp family.</text>
</comment>
<dbReference type="Proteomes" id="UP000229740">
    <property type="component" value="Unassembled WGS sequence"/>
</dbReference>
<evidence type="ECO:0000256" key="2">
    <source>
        <dbReference type="ARBA" id="ARBA00022729"/>
    </source>
</evidence>
<evidence type="ECO:0000256" key="3">
    <source>
        <dbReference type="SAM" id="Coils"/>
    </source>
</evidence>
<dbReference type="AlphaFoldDB" id="A0A2G6E7M4"/>
<dbReference type="GO" id="GO:0050821">
    <property type="term" value="P:protein stabilization"/>
    <property type="evidence" value="ECO:0007669"/>
    <property type="project" value="TreeGrafter"/>
</dbReference>
<dbReference type="Gene3D" id="3.30.910.20">
    <property type="entry name" value="Skp domain"/>
    <property type="match status" value="1"/>
</dbReference>
<dbReference type="InterPro" id="IPR005632">
    <property type="entry name" value="Chaperone_Skp"/>
</dbReference>
<accession>A0A2G6E7M4</accession>
<organism evidence="4 5">
    <name type="scientific">candidate division KSB3 bacterium</name>
    <dbReference type="NCBI Taxonomy" id="2044937"/>
    <lineage>
        <taxon>Bacteria</taxon>
        <taxon>candidate division KSB3</taxon>
    </lineage>
</organism>
<evidence type="ECO:0000313" key="4">
    <source>
        <dbReference type="EMBL" id="PID58109.1"/>
    </source>
</evidence>
<dbReference type="PANTHER" id="PTHR35089:SF1">
    <property type="entry name" value="CHAPERONE PROTEIN SKP"/>
    <property type="match status" value="1"/>
</dbReference>
<dbReference type="SUPFAM" id="SSF111384">
    <property type="entry name" value="OmpH-like"/>
    <property type="match status" value="1"/>
</dbReference>
<dbReference type="PANTHER" id="PTHR35089">
    <property type="entry name" value="CHAPERONE PROTEIN SKP"/>
    <property type="match status" value="1"/>
</dbReference>
<gene>
    <name evidence="4" type="ORF">CSB45_05325</name>
</gene>
<name>A0A2G6E7M4_9BACT</name>
<protein>
    <recommendedName>
        <fullName evidence="6">Molecular chaperone Skp</fullName>
    </recommendedName>
</protein>
<evidence type="ECO:0008006" key="6">
    <source>
        <dbReference type="Google" id="ProtNLM"/>
    </source>
</evidence>
<evidence type="ECO:0000256" key="1">
    <source>
        <dbReference type="ARBA" id="ARBA00009091"/>
    </source>
</evidence>
<dbReference type="GO" id="GO:0051082">
    <property type="term" value="F:unfolded protein binding"/>
    <property type="evidence" value="ECO:0007669"/>
    <property type="project" value="InterPro"/>
</dbReference>
<keyword evidence="2" id="KW-0732">Signal</keyword>
<dbReference type="GO" id="GO:0005829">
    <property type="term" value="C:cytosol"/>
    <property type="evidence" value="ECO:0007669"/>
    <property type="project" value="TreeGrafter"/>
</dbReference>
<proteinExistence type="inferred from homology"/>
<dbReference type="EMBL" id="PDPS01000024">
    <property type="protein sequence ID" value="PID58109.1"/>
    <property type="molecule type" value="Genomic_DNA"/>
</dbReference>
<sequence>MKTRRALSFIICLGLVGYGMIFCVNASAQSAVMKIGFVDLQRVINSSAEGKKAQDELKKRADEFGAQAKEMQERLRRMKADYDKQIDVLTPEAKSQKRDEISKLERDYSRFINDSQSELRMVEQRALKQLLEKVGKLVVEYGKQKNFTLILESGNILYGAEQIEITDDVIALYNSKN</sequence>